<dbReference type="Proteomes" id="UP000541857">
    <property type="component" value="Unassembled WGS sequence"/>
</dbReference>
<sequence>MGNLCINSYGSNFYVKVVDENNLTDLNQMIAQTSTELVGQNQFMEKWFELRATKESNGDGLAMANFFYESGLFEHSEPGISKYPEE</sequence>
<name>A0A7W2M6Z1_9FLAO</name>
<evidence type="ECO:0000313" key="2">
    <source>
        <dbReference type="Proteomes" id="UP000541857"/>
    </source>
</evidence>
<dbReference type="EMBL" id="JACGLT010000011">
    <property type="protein sequence ID" value="MBA6153813.1"/>
    <property type="molecule type" value="Genomic_DNA"/>
</dbReference>
<dbReference type="AlphaFoldDB" id="A0A7W2M6Z1"/>
<keyword evidence="2" id="KW-1185">Reference proteome</keyword>
<dbReference type="RefSeq" id="WP_182206099.1">
    <property type="nucleotide sequence ID" value="NZ_JACGLT010000011.1"/>
</dbReference>
<gene>
    <name evidence="1" type="ORF">H3Z82_13855</name>
</gene>
<organism evidence="1 2">
    <name type="scientific">Gelidibacter maritimus</name>
    <dbReference type="NCBI Taxonomy" id="2761487"/>
    <lineage>
        <taxon>Bacteria</taxon>
        <taxon>Pseudomonadati</taxon>
        <taxon>Bacteroidota</taxon>
        <taxon>Flavobacteriia</taxon>
        <taxon>Flavobacteriales</taxon>
        <taxon>Flavobacteriaceae</taxon>
        <taxon>Gelidibacter</taxon>
    </lineage>
</organism>
<comment type="caution">
    <text evidence="1">The sequence shown here is derived from an EMBL/GenBank/DDBJ whole genome shotgun (WGS) entry which is preliminary data.</text>
</comment>
<evidence type="ECO:0000313" key="1">
    <source>
        <dbReference type="EMBL" id="MBA6153813.1"/>
    </source>
</evidence>
<proteinExistence type="predicted"/>
<reference evidence="1 2" key="1">
    <citation type="submission" date="2020-07" db="EMBL/GenBank/DDBJ databases">
        <title>Bacterium isolated from marine sediment.</title>
        <authorList>
            <person name="Shang D."/>
        </authorList>
    </citation>
    <scope>NUCLEOTIDE SEQUENCE [LARGE SCALE GENOMIC DNA]</scope>
    <source>
        <strain evidence="1 2">F6074</strain>
    </source>
</reference>
<accession>A0A7W2M6Z1</accession>
<protein>
    <submittedName>
        <fullName evidence="1">Uncharacterized protein</fullName>
    </submittedName>
</protein>